<dbReference type="PRINTS" id="PR00411">
    <property type="entry name" value="PNDRDTASEI"/>
</dbReference>
<name>M7UAG4_BOTF1</name>
<dbReference type="InterPro" id="IPR036188">
    <property type="entry name" value="FAD/NAD-bd_sf"/>
</dbReference>
<dbReference type="PANTHER" id="PTHR43735:SF24">
    <property type="entry name" value="NUCLEOTIDE-DISULPHIDE OXIDOREDUCTASE AMID-LIKE, PUTATIVE (AFU_ORTHOLOGUE AFUA_1G17180)-RELATED"/>
    <property type="match status" value="1"/>
</dbReference>
<accession>M7UAG4</accession>
<dbReference type="STRING" id="1290391.M7UAG4"/>
<dbReference type="AlphaFoldDB" id="M7UAG4"/>
<proteinExistence type="predicted"/>
<evidence type="ECO:0000313" key="2">
    <source>
        <dbReference type="EMBL" id="EMR90734.1"/>
    </source>
</evidence>
<dbReference type="PRINTS" id="PR00368">
    <property type="entry name" value="FADPNR"/>
</dbReference>
<dbReference type="InterPro" id="IPR023753">
    <property type="entry name" value="FAD/NAD-binding_dom"/>
</dbReference>
<dbReference type="HOGENOM" id="CLU_029131_0_0_1"/>
<evidence type="ECO:0000259" key="1">
    <source>
        <dbReference type="Pfam" id="PF07992"/>
    </source>
</evidence>
<dbReference type="GO" id="GO:0004174">
    <property type="term" value="F:electron-transferring-flavoprotein dehydrogenase activity"/>
    <property type="evidence" value="ECO:0007669"/>
    <property type="project" value="TreeGrafter"/>
</dbReference>
<feature type="domain" description="FAD/NAD(P)-binding" evidence="1">
    <location>
        <begin position="125"/>
        <end position="369"/>
    </location>
</feature>
<dbReference type="GO" id="GO:0050660">
    <property type="term" value="F:flavin adenine dinucleotide binding"/>
    <property type="evidence" value="ECO:0007669"/>
    <property type="project" value="TreeGrafter"/>
</dbReference>
<reference evidence="3" key="1">
    <citation type="journal article" date="2013" name="Genome Announc.">
        <title>Draft genome sequence of Botrytis cinerea BcDW1, inoculum for noble rot of grape berries.</title>
        <authorList>
            <person name="Blanco-Ulate B."/>
            <person name="Allen G."/>
            <person name="Powell A.L."/>
            <person name="Cantu D."/>
        </authorList>
    </citation>
    <scope>NUCLEOTIDE SEQUENCE [LARGE SCALE GENOMIC DNA]</scope>
    <source>
        <strain evidence="3">BcDW1</strain>
    </source>
</reference>
<dbReference type="OrthoDB" id="202203at2759"/>
<dbReference type="Pfam" id="PF07992">
    <property type="entry name" value="Pyr_redox_2"/>
    <property type="match status" value="1"/>
</dbReference>
<dbReference type="GO" id="GO:0005737">
    <property type="term" value="C:cytoplasm"/>
    <property type="evidence" value="ECO:0007669"/>
    <property type="project" value="TreeGrafter"/>
</dbReference>
<dbReference type="PANTHER" id="PTHR43735">
    <property type="entry name" value="APOPTOSIS-INDUCING FACTOR 1"/>
    <property type="match status" value="1"/>
</dbReference>
<dbReference type="EMBL" id="KB707690">
    <property type="protein sequence ID" value="EMR90734.1"/>
    <property type="molecule type" value="Genomic_DNA"/>
</dbReference>
<sequence>MVNFPKTTALYRRVFSHFKSSIKSSSIGSSLEKRHISSMFNNNEKYRPHILVIGGAYGGFSVVTNVLNLIEGNPQLSSPLSPPPLEDFKIRTTPRITILDERDGIYHTMGSPLAHSKSEFASEAWRRFDDIPILHRNNVRTIQGKASSIDMASRVATYQENSTSPLMEIPYDYLVVATGASRNWPVVPKSTTREEYLQDIHGHIESLRRSKRVVIVGGGAVGVEFAAEIKANFPNTEVYLVQSRPHLLHAEPLPNEFKQRAADILTKMGIQLVLGCRVTKILDDSTPGFKSMVTLSNGMRLGADHVIQTNSLHVARTEFLPKKVLDSHGCINVRPTLQFPSDLVNADFHYAAGDVVSWSGIKRVGNAFIMGQHVATNIYAQPIFDFDLAIYGDITQTQRFYTLDDGSDSQWIMKNHGHSHRVTSGAQYEEGYD</sequence>
<dbReference type="SUPFAM" id="SSF51905">
    <property type="entry name" value="FAD/NAD(P)-binding domain"/>
    <property type="match status" value="1"/>
</dbReference>
<gene>
    <name evidence="2" type="ORF">BcDW1_611</name>
</gene>
<evidence type="ECO:0000313" key="3">
    <source>
        <dbReference type="Proteomes" id="UP000012045"/>
    </source>
</evidence>
<protein>
    <submittedName>
        <fullName evidence="2">Putative apoptosis inducing protein</fullName>
    </submittedName>
</protein>
<dbReference type="Proteomes" id="UP000012045">
    <property type="component" value="Unassembled WGS sequence"/>
</dbReference>
<dbReference type="Gene3D" id="3.50.50.100">
    <property type="match status" value="1"/>
</dbReference>
<organism evidence="2 3">
    <name type="scientific">Botryotinia fuckeliana (strain BcDW1)</name>
    <name type="common">Noble rot fungus</name>
    <name type="synonym">Botrytis cinerea</name>
    <dbReference type="NCBI Taxonomy" id="1290391"/>
    <lineage>
        <taxon>Eukaryota</taxon>
        <taxon>Fungi</taxon>
        <taxon>Dikarya</taxon>
        <taxon>Ascomycota</taxon>
        <taxon>Pezizomycotina</taxon>
        <taxon>Leotiomycetes</taxon>
        <taxon>Helotiales</taxon>
        <taxon>Sclerotiniaceae</taxon>
        <taxon>Botrytis</taxon>
    </lineage>
</organism>